<dbReference type="Gene3D" id="1.20.5.420">
    <property type="entry name" value="Immunoglobulin FC, subunit C"/>
    <property type="match status" value="1"/>
</dbReference>
<dbReference type="GO" id="GO:0010008">
    <property type="term" value="C:endosome membrane"/>
    <property type="evidence" value="ECO:0007669"/>
    <property type="project" value="UniProtKB-SubCell"/>
</dbReference>
<evidence type="ECO:0000256" key="5">
    <source>
        <dbReference type="ARBA" id="ARBA00022490"/>
    </source>
</evidence>
<keyword evidence="5" id="KW-0963">Cytoplasm</keyword>
<evidence type="ECO:0000256" key="3">
    <source>
        <dbReference type="ARBA" id="ARBA00007895"/>
    </source>
</evidence>
<dbReference type="InParanoid" id="H0EGL9"/>
<feature type="domain" description="Vta1 C-terminal" evidence="11">
    <location>
        <begin position="269"/>
        <end position="306"/>
    </location>
</feature>
<feature type="domain" description="Vta1/callose synthase N-terminal" evidence="10">
    <location>
        <begin position="14"/>
        <end position="131"/>
    </location>
</feature>
<evidence type="ECO:0000256" key="4">
    <source>
        <dbReference type="ARBA" id="ARBA00022448"/>
    </source>
</evidence>
<reference evidence="12 13" key="1">
    <citation type="journal article" date="2012" name="Eukaryot. Cell">
        <title>Genome sequence of the fungus Glarea lozoyensis: the first genome sequence of a species from the Helotiaceae family.</title>
        <authorList>
            <person name="Youssar L."/>
            <person name="Gruening B.A."/>
            <person name="Erxleben A."/>
            <person name="Guenther S."/>
            <person name="Huettel W."/>
        </authorList>
    </citation>
    <scope>NUCLEOTIDE SEQUENCE [LARGE SCALE GENOMIC DNA]</scope>
    <source>
        <strain evidence="13">ATCC 74030 / MF5533</strain>
    </source>
</reference>
<dbReference type="AlphaFoldDB" id="H0EGL9"/>
<dbReference type="HOGENOM" id="CLU_030378_0_0_1"/>
<proteinExistence type="inferred from homology"/>
<evidence type="ECO:0000256" key="7">
    <source>
        <dbReference type="ARBA" id="ARBA00022927"/>
    </source>
</evidence>
<dbReference type="Pfam" id="PF04652">
    <property type="entry name" value="Vta1"/>
    <property type="match status" value="1"/>
</dbReference>
<evidence type="ECO:0000259" key="10">
    <source>
        <dbReference type="Pfam" id="PF04652"/>
    </source>
</evidence>
<evidence type="ECO:0000313" key="13">
    <source>
        <dbReference type="Proteomes" id="UP000005446"/>
    </source>
</evidence>
<keyword evidence="7" id="KW-0653">Protein transport</keyword>
<dbReference type="GO" id="GO:0005771">
    <property type="term" value="C:multivesicular body"/>
    <property type="evidence" value="ECO:0007669"/>
    <property type="project" value="TreeGrafter"/>
</dbReference>
<organism evidence="12 13">
    <name type="scientific">Glarea lozoyensis (strain ATCC 74030 / MF5533)</name>
    <dbReference type="NCBI Taxonomy" id="1104152"/>
    <lineage>
        <taxon>Eukaryota</taxon>
        <taxon>Fungi</taxon>
        <taxon>Dikarya</taxon>
        <taxon>Ascomycota</taxon>
        <taxon>Pezizomycotina</taxon>
        <taxon>Leotiomycetes</taxon>
        <taxon>Helotiales</taxon>
        <taxon>Helotiaceae</taxon>
        <taxon>Glarea</taxon>
    </lineage>
</organism>
<dbReference type="InterPro" id="IPR039431">
    <property type="entry name" value="Vta1/CALS_N"/>
</dbReference>
<accession>H0EGL9</accession>
<evidence type="ECO:0000256" key="9">
    <source>
        <dbReference type="SAM" id="MobiDB-lite"/>
    </source>
</evidence>
<evidence type="ECO:0000256" key="2">
    <source>
        <dbReference type="ARBA" id="ARBA00004496"/>
    </source>
</evidence>
<sequence length="308" mass="34250">MAANIPPKLKTADLTRFIVRAAQLEKAKPVISYWCEYWIVNQILSKGLHNGDQETLEYTTTLMDKLEQVRWFAPMLQLSDANFSGSKIKSDNPTNDAIIDDTAGQAYVEQFALETFQRADRTVQVNKVTKHIPGSGNLFRTGQYLESTRWRNTKQDQIRQMECAEDNEGVEGRKRSKRDESKTCSIPRRRSSGSGSPPHIVTSPGAPLPPPTHQPAPYRPPPPPTHYQPPPAATNPYHPPPQQHRQPVPPAPPVPGPSQPRGPAFNLEPEAVAKAQKHAKWAISALNFEDADTAVKELRLALQILGAQ</sequence>
<dbReference type="InterPro" id="IPR041212">
    <property type="entry name" value="Vta1_C"/>
</dbReference>
<dbReference type="EMBL" id="AGUE01000028">
    <property type="protein sequence ID" value="EHL02293.1"/>
    <property type="molecule type" value="Genomic_DNA"/>
</dbReference>
<feature type="compositionally biased region" description="Basic and acidic residues" evidence="9">
    <location>
        <begin position="170"/>
        <end position="182"/>
    </location>
</feature>
<keyword evidence="4" id="KW-0813">Transport</keyword>
<comment type="caution">
    <text evidence="12">The sequence shown here is derived from an EMBL/GenBank/DDBJ whole genome shotgun (WGS) entry which is preliminary data.</text>
</comment>
<evidence type="ECO:0000256" key="8">
    <source>
        <dbReference type="ARBA" id="ARBA00023136"/>
    </source>
</evidence>
<evidence type="ECO:0000313" key="12">
    <source>
        <dbReference type="EMBL" id="EHL02293.1"/>
    </source>
</evidence>
<dbReference type="Pfam" id="PF18097">
    <property type="entry name" value="Vta1_C"/>
    <property type="match status" value="1"/>
</dbReference>
<dbReference type="PANTHER" id="PTHR46009:SF1">
    <property type="entry name" value="VACUOLAR PROTEIN SORTING-ASSOCIATED PROTEIN VTA1 HOMOLOG"/>
    <property type="match status" value="1"/>
</dbReference>
<dbReference type="GO" id="GO:0015031">
    <property type="term" value="P:protein transport"/>
    <property type="evidence" value="ECO:0007669"/>
    <property type="project" value="UniProtKB-KW"/>
</dbReference>
<dbReference type="OrthoDB" id="391137at2759"/>
<dbReference type="InterPro" id="IPR044538">
    <property type="entry name" value="Vta1-like"/>
</dbReference>
<feature type="compositionally biased region" description="Pro residues" evidence="9">
    <location>
        <begin position="206"/>
        <end position="260"/>
    </location>
</feature>
<keyword evidence="13" id="KW-1185">Reference proteome</keyword>
<keyword evidence="6" id="KW-0967">Endosome</keyword>
<dbReference type="Proteomes" id="UP000005446">
    <property type="component" value="Unassembled WGS sequence"/>
</dbReference>
<feature type="region of interest" description="Disordered" evidence="9">
    <location>
        <begin position="152"/>
        <end position="268"/>
    </location>
</feature>
<gene>
    <name evidence="12" type="ORF">M7I_1636</name>
</gene>
<comment type="similarity">
    <text evidence="3">Belongs to the VTA1 family.</text>
</comment>
<evidence type="ECO:0000256" key="6">
    <source>
        <dbReference type="ARBA" id="ARBA00022753"/>
    </source>
</evidence>
<evidence type="ECO:0000259" key="11">
    <source>
        <dbReference type="Pfam" id="PF18097"/>
    </source>
</evidence>
<comment type="subcellular location">
    <subcellularLocation>
        <location evidence="2">Cytoplasm</location>
    </subcellularLocation>
    <subcellularLocation>
        <location evidence="1">Endosome membrane</location>
        <topology evidence="1">Peripheral membrane protein</topology>
    </subcellularLocation>
</comment>
<evidence type="ECO:0000256" key="1">
    <source>
        <dbReference type="ARBA" id="ARBA00004481"/>
    </source>
</evidence>
<protein>
    <submittedName>
        <fullName evidence="12">Putative Vacuolar protein sorting-associated protein VTA1 like protein</fullName>
    </submittedName>
</protein>
<name>H0EGL9_GLAL7</name>
<keyword evidence="8" id="KW-0472">Membrane</keyword>
<dbReference type="PANTHER" id="PTHR46009">
    <property type="entry name" value="VACUOLAR PROTEIN SORTING-ASSOCIATED PROTEIN VTA1 HOMOLOG"/>
    <property type="match status" value="1"/>
</dbReference>
<dbReference type="InterPro" id="IPR023175">
    <property type="entry name" value="Vta1/CALS_N_sf"/>
</dbReference>
<dbReference type="GO" id="GO:0032511">
    <property type="term" value="P:late endosome to vacuole transport via multivesicular body sorting pathway"/>
    <property type="evidence" value="ECO:0007669"/>
    <property type="project" value="InterPro"/>
</dbReference>
<dbReference type="Gene3D" id="1.25.40.270">
    <property type="entry name" value="Vacuolar protein sorting-associated protein vta1"/>
    <property type="match status" value="1"/>
</dbReference>